<dbReference type="InterPro" id="IPR045886">
    <property type="entry name" value="ThiF/MoeB/HesA"/>
</dbReference>
<reference evidence="2" key="1">
    <citation type="submission" date="2020-10" db="EMBL/GenBank/DDBJ databases">
        <authorList>
            <person name="Gilroy R."/>
        </authorList>
    </citation>
    <scope>NUCLEOTIDE SEQUENCE</scope>
    <source>
        <strain evidence="2">CHK187-14744</strain>
    </source>
</reference>
<dbReference type="GO" id="GO:0061504">
    <property type="term" value="P:cyclic threonylcarbamoyladenosine biosynthetic process"/>
    <property type="evidence" value="ECO:0007669"/>
    <property type="project" value="TreeGrafter"/>
</dbReference>
<dbReference type="AlphaFoldDB" id="A0A9D1HHK7"/>
<sequence>MTDRLERTRWLIGDKGIDKLTASHVAVFGIGGVGGYVVEALARSGVGELTLIDNDRVHRTNFNRQIIAVRETEGMKKTEAMGRRIASIDPDIQVHEYNSFFLPENSHQVDFSRFDYIVDAVDTVTAKLEIICRAVKEGIPVISSMGTGNKMDPGKLEVSDIYQTSGCPLARVMRRELKKRGIPKLKVVYSTETPMKPMDASGTAQEMTGRHLPGSSAFVPPAAGLMLASQVVMDLLKEDGLWPLNLK</sequence>
<dbReference type="Gene3D" id="3.40.50.720">
    <property type="entry name" value="NAD(P)-binding Rossmann-like Domain"/>
    <property type="match status" value="1"/>
</dbReference>
<name>A0A9D1HHK7_9FIRM</name>
<feature type="domain" description="THIF-type NAD/FAD binding fold" evidence="1">
    <location>
        <begin position="11"/>
        <end position="156"/>
    </location>
</feature>
<organism evidence="2 3">
    <name type="scientific">Candidatus Onthocola gallistercoris</name>
    <dbReference type="NCBI Taxonomy" id="2840876"/>
    <lineage>
        <taxon>Bacteria</taxon>
        <taxon>Bacillati</taxon>
        <taxon>Bacillota</taxon>
        <taxon>Bacilli</taxon>
        <taxon>Candidatus Onthocola</taxon>
    </lineage>
</organism>
<dbReference type="EMBL" id="DVLT01000024">
    <property type="protein sequence ID" value="HIU02322.1"/>
    <property type="molecule type" value="Genomic_DNA"/>
</dbReference>
<dbReference type="PANTHER" id="PTHR43267:SF1">
    <property type="entry name" value="TRNA THREONYLCARBAMOYLADENOSINE DEHYDRATASE"/>
    <property type="match status" value="1"/>
</dbReference>
<dbReference type="SUPFAM" id="SSF69572">
    <property type="entry name" value="Activating enzymes of the ubiquitin-like proteins"/>
    <property type="match status" value="1"/>
</dbReference>
<dbReference type="Pfam" id="PF00899">
    <property type="entry name" value="ThiF"/>
    <property type="match status" value="1"/>
</dbReference>
<evidence type="ECO:0000313" key="2">
    <source>
        <dbReference type="EMBL" id="HIU02322.1"/>
    </source>
</evidence>
<evidence type="ECO:0000259" key="1">
    <source>
        <dbReference type="Pfam" id="PF00899"/>
    </source>
</evidence>
<dbReference type="InterPro" id="IPR035985">
    <property type="entry name" value="Ubiquitin-activating_enz"/>
</dbReference>
<dbReference type="GO" id="GO:0008641">
    <property type="term" value="F:ubiquitin-like modifier activating enzyme activity"/>
    <property type="evidence" value="ECO:0007669"/>
    <property type="project" value="InterPro"/>
</dbReference>
<gene>
    <name evidence="2" type="ORF">IAB63_03605</name>
</gene>
<dbReference type="InterPro" id="IPR000594">
    <property type="entry name" value="ThiF_NAD_FAD-bd"/>
</dbReference>
<reference evidence="2" key="2">
    <citation type="journal article" date="2021" name="PeerJ">
        <title>Extensive microbial diversity within the chicken gut microbiome revealed by metagenomics and culture.</title>
        <authorList>
            <person name="Gilroy R."/>
            <person name="Ravi A."/>
            <person name="Getino M."/>
            <person name="Pursley I."/>
            <person name="Horton D.L."/>
            <person name="Alikhan N.F."/>
            <person name="Baker D."/>
            <person name="Gharbi K."/>
            <person name="Hall N."/>
            <person name="Watson M."/>
            <person name="Adriaenssens E.M."/>
            <person name="Foster-Nyarko E."/>
            <person name="Jarju S."/>
            <person name="Secka A."/>
            <person name="Antonio M."/>
            <person name="Oren A."/>
            <person name="Chaudhuri R.R."/>
            <person name="La Ragione R."/>
            <person name="Hildebrand F."/>
            <person name="Pallen M.J."/>
        </authorList>
    </citation>
    <scope>NUCLEOTIDE SEQUENCE</scope>
    <source>
        <strain evidence="2">CHK187-14744</strain>
    </source>
</reference>
<dbReference type="CDD" id="cd00755">
    <property type="entry name" value="YgdL_like"/>
    <property type="match status" value="1"/>
</dbReference>
<accession>A0A9D1HHK7</accession>
<dbReference type="PANTHER" id="PTHR43267">
    <property type="entry name" value="TRNA THREONYLCARBAMOYLADENOSINE DEHYDRATASE"/>
    <property type="match status" value="1"/>
</dbReference>
<protein>
    <submittedName>
        <fullName evidence="2">tRNA threonylcarbamoyladenosine dehydratase</fullName>
    </submittedName>
</protein>
<evidence type="ECO:0000313" key="3">
    <source>
        <dbReference type="Proteomes" id="UP000824164"/>
    </source>
</evidence>
<proteinExistence type="predicted"/>
<dbReference type="GO" id="GO:0061503">
    <property type="term" value="F:tRNA threonylcarbamoyladenosine dehydratase"/>
    <property type="evidence" value="ECO:0007669"/>
    <property type="project" value="TreeGrafter"/>
</dbReference>
<comment type="caution">
    <text evidence="2">The sequence shown here is derived from an EMBL/GenBank/DDBJ whole genome shotgun (WGS) entry which is preliminary data.</text>
</comment>
<dbReference type="Proteomes" id="UP000824164">
    <property type="component" value="Unassembled WGS sequence"/>
</dbReference>